<evidence type="ECO:0000256" key="6">
    <source>
        <dbReference type="HAMAP-Rule" id="MF_03000"/>
    </source>
</evidence>
<feature type="region of interest" description="Disordered" evidence="7">
    <location>
        <begin position="597"/>
        <end position="621"/>
    </location>
</feature>
<keyword evidence="10" id="KW-1185">Reference proteome</keyword>
<sequence length="1040" mass="116012">MAPFSKPETVLKQAEGLVSVGQTHAALQSLTEMFSSKRFRSTPLTSLEPIMLRFIELCVDMRKGRTAKEGLMQYKNLAQNSNVGSIEVVINRFIQLADAKVQEAQETADKAVALTDVDDLEASETPESILLGAVSGDQNKDRTDRALVTPWLKFLWESYRTALETLKNNARLEIIYQHTAQQAFKFCLKHQRKVEFRRLCETLRLHLANVAKYAHQQHAINLADPETLQHHLDTRFAQLNTSVELELWQEAFRSVEDVHNLLTMAKKAPRPAMMANYYEKLTRIFLMSGNALYHAAAWGRYYAIVTTAGGKNPEEMRRLAEQVLVSALAVPVGTQGAEFAEEVKGRASRLTALLGLHKAPTRRALLQDALSRGVLRICSEPIKSLYNLLEVTFDPLTLSASIAPLFATLSADSNYSSYLPLLQKALLSRLLSQLSQVYSSIAVPKLLEFVAPLKNSGLDGSDTFDDEQVEAYIMRCARRGELNIRVDHTVGSITFIDSAFAAVEDPSSSSQVAVGAIQPSTSELVRTSLGNLATCLHNSLLTLSPPDQPSQEEQQLKFQSLVAAAAAERKALQLRKAIVARRRELLSELSVRKEKEAASRRAEISRREKDEEQKKAVEDAKRRELERAKKEIEAIRTEEAKKLAQSLKAKGSLKVDIEDMENLTSDSIMRLQVEQLEKEKKDLAEAMRVASKRLDHTERAYRKEERPLLSEDYEVQQATDKAAHEAAQKARIENYRLTHEQDIETKKRLLRMLDDYNVRKDTIVGKRGEEYARRKAAAEKKVFDEKTKRREAILKQREEERLREEEEERFRREQEEEERRLEEERIAEEERKAAEEAAAAAEVERTKAEAEAKAAEARKQREAERQADLEKVRLQSQREEEAIARAERRRAEQAQQTRAPAPAADAWRRREAPATPTRASATLPPARSESPAPAPKYRPGAGLPPPRSESPAPAAAPVPKFRPAGANGAAAAGGGWRARQAAGANAAPAAATPDVPSRTASPAPRAPAEAPAAPAAAEDDGFQQVPARGSVWRRGRGRGL</sequence>
<dbReference type="GO" id="GO:0002188">
    <property type="term" value="P:translation reinitiation"/>
    <property type="evidence" value="ECO:0007669"/>
    <property type="project" value="TreeGrafter"/>
</dbReference>
<comment type="caution">
    <text evidence="9">The sequence shown here is derived from an EMBL/GenBank/DDBJ whole genome shotgun (WGS) entry which is preliminary data.</text>
</comment>
<dbReference type="PANTHER" id="PTHR14005">
    <property type="entry name" value="EUKARYOTIC TRANSLATION INITIATION FACTOR 3, THETA SUBUNIT"/>
    <property type="match status" value="1"/>
</dbReference>
<dbReference type="HAMAP" id="MF_03000">
    <property type="entry name" value="eIF3a"/>
    <property type="match status" value="1"/>
</dbReference>
<feature type="region of interest" description="Disordered" evidence="7">
    <location>
        <begin position="774"/>
        <end position="1040"/>
    </location>
</feature>
<dbReference type="GO" id="GO:0033290">
    <property type="term" value="C:eukaryotic 48S preinitiation complex"/>
    <property type="evidence" value="ECO:0007669"/>
    <property type="project" value="UniProtKB-UniRule"/>
</dbReference>
<comment type="subunit">
    <text evidence="6">Component of the eukaryotic translation initiation factor 3 (eIF-3) complex.</text>
</comment>
<reference evidence="9 10" key="1">
    <citation type="submission" date="2019-02" db="EMBL/GenBank/DDBJ databases">
        <title>Genome sequencing of the rare red list fungi Antrodiella citrinella (Flaviporus citrinellus).</title>
        <authorList>
            <person name="Buettner E."/>
            <person name="Kellner H."/>
        </authorList>
    </citation>
    <scope>NUCLEOTIDE SEQUENCE [LARGE SCALE GENOMIC DNA]</scope>
    <source>
        <strain evidence="9 10">DSM 108506</strain>
    </source>
</reference>
<dbReference type="GO" id="GO:0071540">
    <property type="term" value="C:eukaryotic translation initiation factor 3 complex, eIF3e"/>
    <property type="evidence" value="ECO:0007669"/>
    <property type="project" value="TreeGrafter"/>
</dbReference>
<feature type="compositionally biased region" description="Low complexity" evidence="7">
    <location>
        <begin position="977"/>
        <end position="1016"/>
    </location>
</feature>
<dbReference type="GO" id="GO:0003743">
    <property type="term" value="F:translation initiation factor activity"/>
    <property type="evidence" value="ECO:0007669"/>
    <property type="project" value="UniProtKB-UniRule"/>
</dbReference>
<dbReference type="FunFam" id="4.10.860.10:FF:000001">
    <property type="entry name" value="Eukaryotic translation initiation factor 3 subunit A"/>
    <property type="match status" value="1"/>
</dbReference>
<gene>
    <name evidence="6" type="primary">TIF32</name>
    <name evidence="9" type="ORF">EUX98_g1514</name>
</gene>
<dbReference type="GO" id="GO:0071541">
    <property type="term" value="C:eukaryotic translation initiation factor 3 complex, eIF3m"/>
    <property type="evidence" value="ECO:0007669"/>
    <property type="project" value="TreeGrafter"/>
</dbReference>
<evidence type="ECO:0000256" key="4">
    <source>
        <dbReference type="ARBA" id="ARBA00022884"/>
    </source>
</evidence>
<keyword evidence="3 6" id="KW-0396">Initiation factor</keyword>
<dbReference type="EMBL" id="SGPM01000017">
    <property type="protein sequence ID" value="THH32659.1"/>
    <property type="molecule type" value="Genomic_DNA"/>
</dbReference>
<keyword evidence="5 6" id="KW-0648">Protein biosynthesis</keyword>
<dbReference type="AlphaFoldDB" id="A0A4S4N181"/>
<feature type="compositionally biased region" description="Low complexity" evidence="7">
    <location>
        <begin position="913"/>
        <end position="931"/>
    </location>
</feature>
<dbReference type="GO" id="GO:0001732">
    <property type="term" value="P:formation of cytoplasmic translation initiation complex"/>
    <property type="evidence" value="ECO:0007669"/>
    <property type="project" value="UniProtKB-UniRule"/>
</dbReference>
<evidence type="ECO:0000256" key="1">
    <source>
        <dbReference type="ARBA" id="ARBA00004496"/>
    </source>
</evidence>
<feature type="domain" description="PCI" evidence="8">
    <location>
        <begin position="316"/>
        <end position="500"/>
    </location>
</feature>
<evidence type="ECO:0000259" key="8">
    <source>
        <dbReference type="PROSITE" id="PS50250"/>
    </source>
</evidence>
<comment type="subcellular location">
    <subcellularLocation>
        <location evidence="1 6">Cytoplasm</location>
    </subcellularLocation>
</comment>
<comment type="function">
    <text evidence="6">RNA-binding component of the eukaryotic translation initiation factor 3 (eIF-3) complex, which is involved in protein synthesis of a specialized repertoire of mRNAs and, together with other initiation factors, stimulates binding of mRNA and methionyl-tRNAi to the 40S ribosome. The eIF-3 complex specifically targets and initiates translation of a subset of mRNAs involved in cell proliferation.</text>
</comment>
<dbReference type="Gene3D" id="1.25.40.860">
    <property type="match status" value="1"/>
</dbReference>
<evidence type="ECO:0000256" key="2">
    <source>
        <dbReference type="ARBA" id="ARBA00022490"/>
    </source>
</evidence>
<dbReference type="InterPro" id="IPR054711">
    <property type="entry name" value="eIF3a_PCI_TPR-like"/>
</dbReference>
<comment type="similarity">
    <text evidence="6">Belongs to the eIF-3 subunit A family.</text>
</comment>
<dbReference type="Proteomes" id="UP000308730">
    <property type="component" value="Unassembled WGS sequence"/>
</dbReference>
<dbReference type="InterPro" id="IPR027512">
    <property type="entry name" value="EIF3A"/>
</dbReference>
<feature type="compositionally biased region" description="Low complexity" evidence="7">
    <location>
        <begin position="949"/>
        <end position="970"/>
    </location>
</feature>
<dbReference type="Gene3D" id="4.10.860.10">
    <property type="entry name" value="UVR domain"/>
    <property type="match status" value="1"/>
</dbReference>
<evidence type="ECO:0000256" key="5">
    <source>
        <dbReference type="ARBA" id="ARBA00022917"/>
    </source>
</evidence>
<feature type="compositionally biased region" description="Basic and acidic residues" evidence="7">
    <location>
        <begin position="774"/>
        <end position="835"/>
    </location>
</feature>
<name>A0A4S4N181_9APHY</name>
<dbReference type="OrthoDB" id="18884at2759"/>
<proteinExistence type="inferred from homology"/>
<dbReference type="GO" id="GO:0003729">
    <property type="term" value="F:mRNA binding"/>
    <property type="evidence" value="ECO:0007669"/>
    <property type="project" value="TreeGrafter"/>
</dbReference>
<accession>A0A4S4N181</accession>
<feature type="compositionally biased region" description="Basic residues" evidence="7">
    <location>
        <begin position="1031"/>
        <end position="1040"/>
    </location>
</feature>
<feature type="compositionally biased region" description="Pro residues" evidence="7">
    <location>
        <begin position="932"/>
        <end position="948"/>
    </location>
</feature>
<evidence type="ECO:0000313" key="10">
    <source>
        <dbReference type="Proteomes" id="UP000308730"/>
    </source>
</evidence>
<organism evidence="9 10">
    <name type="scientific">Antrodiella citrinella</name>
    <dbReference type="NCBI Taxonomy" id="2447956"/>
    <lineage>
        <taxon>Eukaryota</taxon>
        <taxon>Fungi</taxon>
        <taxon>Dikarya</taxon>
        <taxon>Basidiomycota</taxon>
        <taxon>Agaricomycotina</taxon>
        <taxon>Agaricomycetes</taxon>
        <taxon>Polyporales</taxon>
        <taxon>Steccherinaceae</taxon>
        <taxon>Antrodiella</taxon>
    </lineage>
</organism>
<evidence type="ECO:0000313" key="9">
    <source>
        <dbReference type="EMBL" id="THH32659.1"/>
    </source>
</evidence>
<evidence type="ECO:0000256" key="7">
    <source>
        <dbReference type="SAM" id="MobiDB-lite"/>
    </source>
</evidence>
<feature type="compositionally biased region" description="Low complexity" evidence="7">
    <location>
        <begin position="893"/>
        <end position="905"/>
    </location>
</feature>
<keyword evidence="4 6" id="KW-0694">RNA-binding</keyword>
<protein>
    <recommendedName>
        <fullName evidence="6">Eukaryotic translation initiation factor 3 subunit A</fullName>
        <shortName evidence="6">eIF3a</shortName>
    </recommendedName>
    <alternativeName>
        <fullName evidence="6">Eukaryotic translation initiation factor 3 110 kDa subunit homolog</fullName>
        <shortName evidence="6">eIF3 p110</shortName>
    </alternativeName>
    <alternativeName>
        <fullName evidence="6">Translation initiation factor eIF3, p110 subunit homolog</fullName>
    </alternativeName>
</protein>
<dbReference type="Pfam" id="PF22591">
    <property type="entry name" value="eIF3a_PCI_TPR-like"/>
    <property type="match status" value="1"/>
</dbReference>
<feature type="compositionally biased region" description="Basic and acidic residues" evidence="7">
    <location>
        <begin position="842"/>
        <end position="892"/>
    </location>
</feature>
<dbReference type="PANTHER" id="PTHR14005:SF0">
    <property type="entry name" value="EUKARYOTIC TRANSLATION INITIATION FACTOR 3 SUBUNIT A"/>
    <property type="match status" value="1"/>
</dbReference>
<dbReference type="GO" id="GO:0043614">
    <property type="term" value="C:multi-eIF complex"/>
    <property type="evidence" value="ECO:0007669"/>
    <property type="project" value="TreeGrafter"/>
</dbReference>
<evidence type="ECO:0000256" key="3">
    <source>
        <dbReference type="ARBA" id="ARBA00022540"/>
    </source>
</evidence>
<keyword evidence="2 6" id="KW-0963">Cytoplasm</keyword>
<dbReference type="InterPro" id="IPR000717">
    <property type="entry name" value="PCI_dom"/>
</dbReference>
<dbReference type="GO" id="GO:0016282">
    <property type="term" value="C:eukaryotic 43S preinitiation complex"/>
    <property type="evidence" value="ECO:0007669"/>
    <property type="project" value="UniProtKB-UniRule"/>
</dbReference>
<dbReference type="PROSITE" id="PS50250">
    <property type="entry name" value="PCI"/>
    <property type="match status" value="1"/>
</dbReference>